<sequence length="320" mass="33887">MHRTLTTSRSQDPHGNRTVAEEHPLRGSPVLLFLLCVSVVLVSFPGCGPRGREETRAVQAVAVVPARRATVIRTTSLIGTVVGDRQAAAIAKTAGRVTSIARPEGSRVAENEPVLHIINDIPGMDYRPAPVRAPVAGVVGKVYVEVGQTVGPGTPVAMIADYSTRVRVRAGVSDADLQHVRVGAAGAIAVPAWPDTTFTGRVTKVTPVLDPLSRTASVELVVDNPGRQLVPGMSASVRLVLEELAEVVAVPLTALFPDGEVRIAVVTDSIVEMRTIETGLRGDRLVELRSGIREGETVITTGKERVGDGDRVRPVADARQ</sequence>
<dbReference type="FunFam" id="2.40.30.170:FF:000010">
    <property type="entry name" value="Efflux RND transporter periplasmic adaptor subunit"/>
    <property type="match status" value="1"/>
</dbReference>
<dbReference type="Gene3D" id="2.40.420.20">
    <property type="match status" value="1"/>
</dbReference>
<dbReference type="PANTHER" id="PTHR30469">
    <property type="entry name" value="MULTIDRUG RESISTANCE PROTEIN MDTA"/>
    <property type="match status" value="1"/>
</dbReference>
<dbReference type="NCBIfam" id="TIGR01730">
    <property type="entry name" value="RND_mfp"/>
    <property type="match status" value="1"/>
</dbReference>
<name>A0A7V0T4Y3_UNCW3</name>
<dbReference type="GO" id="GO:1990281">
    <property type="term" value="C:efflux pump complex"/>
    <property type="evidence" value="ECO:0007669"/>
    <property type="project" value="TreeGrafter"/>
</dbReference>
<feature type="compositionally biased region" description="Polar residues" evidence="2">
    <location>
        <begin position="1"/>
        <end position="10"/>
    </location>
</feature>
<dbReference type="Gene3D" id="2.40.30.170">
    <property type="match status" value="1"/>
</dbReference>
<evidence type="ECO:0000256" key="1">
    <source>
        <dbReference type="ARBA" id="ARBA00009477"/>
    </source>
</evidence>
<reference evidence="4" key="1">
    <citation type="journal article" date="2020" name="mSystems">
        <title>Genome- and Community-Level Interaction Insights into Carbon Utilization and Element Cycling Functions of Hydrothermarchaeota in Hydrothermal Sediment.</title>
        <authorList>
            <person name="Zhou Z."/>
            <person name="Liu Y."/>
            <person name="Xu W."/>
            <person name="Pan J."/>
            <person name="Luo Z.H."/>
            <person name="Li M."/>
        </authorList>
    </citation>
    <scope>NUCLEOTIDE SEQUENCE [LARGE SCALE GENOMIC DNA]</scope>
    <source>
        <strain evidence="4">SpSt-1182</strain>
    </source>
</reference>
<gene>
    <name evidence="4" type="ORF">ENN51_03085</name>
</gene>
<protein>
    <submittedName>
        <fullName evidence="4">Efflux RND transporter periplasmic adaptor subunit</fullName>
    </submittedName>
</protein>
<evidence type="ECO:0000256" key="2">
    <source>
        <dbReference type="SAM" id="MobiDB-lite"/>
    </source>
</evidence>
<evidence type="ECO:0000259" key="3">
    <source>
        <dbReference type="Pfam" id="PF25954"/>
    </source>
</evidence>
<organism evidence="4">
    <name type="scientific">candidate division WOR-3 bacterium</name>
    <dbReference type="NCBI Taxonomy" id="2052148"/>
    <lineage>
        <taxon>Bacteria</taxon>
        <taxon>Bacteria division WOR-3</taxon>
    </lineage>
</organism>
<feature type="compositionally biased region" description="Basic and acidic residues" evidence="2">
    <location>
        <begin position="11"/>
        <end position="22"/>
    </location>
</feature>
<dbReference type="InterPro" id="IPR058792">
    <property type="entry name" value="Beta-barrel_RND_2"/>
</dbReference>
<dbReference type="Gene3D" id="2.40.50.100">
    <property type="match status" value="1"/>
</dbReference>
<dbReference type="GO" id="GO:0015562">
    <property type="term" value="F:efflux transmembrane transporter activity"/>
    <property type="evidence" value="ECO:0007669"/>
    <property type="project" value="TreeGrafter"/>
</dbReference>
<accession>A0A7V0T4Y3</accession>
<comment type="similarity">
    <text evidence="1">Belongs to the membrane fusion protein (MFP) (TC 8.A.1) family.</text>
</comment>
<dbReference type="Proteomes" id="UP000885672">
    <property type="component" value="Unassembled WGS sequence"/>
</dbReference>
<dbReference type="EMBL" id="DSBX01000121">
    <property type="protein sequence ID" value="HDQ99255.1"/>
    <property type="molecule type" value="Genomic_DNA"/>
</dbReference>
<dbReference type="AlphaFoldDB" id="A0A7V0T4Y3"/>
<proteinExistence type="inferred from homology"/>
<comment type="caution">
    <text evidence="4">The sequence shown here is derived from an EMBL/GenBank/DDBJ whole genome shotgun (WGS) entry which is preliminary data.</text>
</comment>
<evidence type="ECO:0000313" key="4">
    <source>
        <dbReference type="EMBL" id="HDQ99255.1"/>
    </source>
</evidence>
<dbReference type="SUPFAM" id="SSF111369">
    <property type="entry name" value="HlyD-like secretion proteins"/>
    <property type="match status" value="1"/>
</dbReference>
<dbReference type="InterPro" id="IPR006143">
    <property type="entry name" value="RND_pump_MFP"/>
</dbReference>
<feature type="domain" description="CusB-like beta-barrel" evidence="3">
    <location>
        <begin position="168"/>
        <end position="240"/>
    </location>
</feature>
<dbReference type="Pfam" id="PF25954">
    <property type="entry name" value="Beta-barrel_RND_2"/>
    <property type="match status" value="1"/>
</dbReference>
<feature type="region of interest" description="Disordered" evidence="2">
    <location>
        <begin position="1"/>
        <end position="22"/>
    </location>
</feature>